<dbReference type="KEGG" id="caua:113114492"/>
<keyword evidence="1" id="KW-1015">Disulfide bond</keyword>
<evidence type="ECO:0000256" key="1">
    <source>
        <dbReference type="ARBA" id="ARBA00023157"/>
    </source>
</evidence>
<reference evidence="5" key="1">
    <citation type="submission" date="2025-08" db="UniProtKB">
        <authorList>
            <consortium name="RefSeq"/>
        </authorList>
    </citation>
    <scope>IDENTIFICATION</scope>
    <source>
        <strain evidence="5">Wakin</strain>
        <tissue evidence="5">Muscle</tissue>
    </source>
</reference>
<dbReference type="InterPro" id="IPR001304">
    <property type="entry name" value="C-type_lectin-like"/>
</dbReference>
<proteinExistence type="predicted"/>
<dbReference type="PANTHER" id="PTHR22803">
    <property type="entry name" value="MANNOSE, PHOSPHOLIPASE, LECTIN RECEPTOR RELATED"/>
    <property type="match status" value="1"/>
</dbReference>
<evidence type="ECO:0000259" key="3">
    <source>
        <dbReference type="PROSITE" id="PS50041"/>
    </source>
</evidence>
<dbReference type="SUPFAM" id="SSF56436">
    <property type="entry name" value="C-type lectin-like"/>
    <property type="match status" value="1"/>
</dbReference>
<feature type="domain" description="C-type lectin" evidence="3">
    <location>
        <begin position="28"/>
        <end position="113"/>
    </location>
</feature>
<dbReference type="GeneID" id="113114492"/>
<dbReference type="Pfam" id="PF00059">
    <property type="entry name" value="Lectin_C"/>
    <property type="match status" value="1"/>
</dbReference>
<dbReference type="SMART" id="SM00034">
    <property type="entry name" value="CLECT"/>
    <property type="match status" value="1"/>
</dbReference>
<dbReference type="PROSITE" id="PS50041">
    <property type="entry name" value="C_TYPE_LECTIN_2"/>
    <property type="match status" value="1"/>
</dbReference>
<dbReference type="OrthoDB" id="441660at2759"/>
<dbReference type="Proteomes" id="UP000515129">
    <property type="component" value="Chromosome 14"/>
</dbReference>
<name>A0A6P6QUY1_CARAU</name>
<dbReference type="AlphaFoldDB" id="A0A6P6QUY1"/>
<feature type="region of interest" description="Disordered" evidence="2">
    <location>
        <begin position="1"/>
        <end position="36"/>
    </location>
</feature>
<sequence>MRMIHVSMDGHNLEADATSSSSSTKPGSQRSREENDFLLELLPSTTTQCWLGNQDAAEEGQWLWSDGTPYDYSNWCSGEPNNLNVENCGELNWASDHCWNDESCSNSMGYVCAKDL</sequence>
<dbReference type="Gene3D" id="3.10.100.10">
    <property type="entry name" value="Mannose-Binding Protein A, subunit A"/>
    <property type="match status" value="1"/>
</dbReference>
<accession>A0A6P6QUY1</accession>
<dbReference type="RefSeq" id="XP_026137192.1">
    <property type="nucleotide sequence ID" value="XM_026281407.1"/>
</dbReference>
<dbReference type="CDD" id="cd00037">
    <property type="entry name" value="CLECT"/>
    <property type="match status" value="1"/>
</dbReference>
<dbReference type="InterPro" id="IPR016187">
    <property type="entry name" value="CTDL_fold"/>
</dbReference>
<evidence type="ECO:0000313" key="4">
    <source>
        <dbReference type="Proteomes" id="UP000515129"/>
    </source>
</evidence>
<dbReference type="InterPro" id="IPR016186">
    <property type="entry name" value="C-type_lectin-like/link_sf"/>
</dbReference>
<gene>
    <name evidence="5" type="primary">LOC113114492</name>
</gene>
<organism evidence="4 5">
    <name type="scientific">Carassius auratus</name>
    <name type="common">Goldfish</name>
    <dbReference type="NCBI Taxonomy" id="7957"/>
    <lineage>
        <taxon>Eukaryota</taxon>
        <taxon>Metazoa</taxon>
        <taxon>Chordata</taxon>
        <taxon>Craniata</taxon>
        <taxon>Vertebrata</taxon>
        <taxon>Euteleostomi</taxon>
        <taxon>Actinopterygii</taxon>
        <taxon>Neopterygii</taxon>
        <taxon>Teleostei</taxon>
        <taxon>Ostariophysi</taxon>
        <taxon>Cypriniformes</taxon>
        <taxon>Cyprinidae</taxon>
        <taxon>Cyprininae</taxon>
        <taxon>Carassius</taxon>
    </lineage>
</organism>
<dbReference type="PROSITE" id="PS00615">
    <property type="entry name" value="C_TYPE_LECTIN_1"/>
    <property type="match status" value="1"/>
</dbReference>
<dbReference type="InterPro" id="IPR050111">
    <property type="entry name" value="C-type_lectin/snaclec_domain"/>
</dbReference>
<keyword evidence="4" id="KW-1185">Reference proteome</keyword>
<dbReference type="InterPro" id="IPR018378">
    <property type="entry name" value="C-type_lectin_CS"/>
</dbReference>
<evidence type="ECO:0000313" key="5">
    <source>
        <dbReference type="RefSeq" id="XP_026137192.1"/>
    </source>
</evidence>
<evidence type="ECO:0000256" key="2">
    <source>
        <dbReference type="SAM" id="MobiDB-lite"/>
    </source>
</evidence>
<protein>
    <submittedName>
        <fullName evidence="5">Ladderlectin-like</fullName>
    </submittedName>
</protein>